<feature type="domain" description="Saccharopine dehydrogenase NADP binding" evidence="2">
    <location>
        <begin position="5"/>
        <end position="122"/>
    </location>
</feature>
<dbReference type="InterPro" id="IPR005097">
    <property type="entry name" value="Sacchrp_dh_NADP-bd"/>
</dbReference>
<gene>
    <name evidence="3" type="ORF">ATJ93_2184</name>
</gene>
<organism evidence="3 4">
    <name type="scientific">Halopiger aswanensis</name>
    <dbReference type="NCBI Taxonomy" id="148449"/>
    <lineage>
        <taxon>Archaea</taxon>
        <taxon>Methanobacteriati</taxon>
        <taxon>Methanobacteriota</taxon>
        <taxon>Stenosarchaea group</taxon>
        <taxon>Halobacteria</taxon>
        <taxon>Halobacteriales</taxon>
        <taxon>Natrialbaceae</taxon>
        <taxon>Halopiger</taxon>
    </lineage>
</organism>
<dbReference type="RefSeq" id="WP_120244617.1">
    <property type="nucleotide sequence ID" value="NZ_RAPO01000002.1"/>
</dbReference>
<dbReference type="PANTHER" id="PTHR43781">
    <property type="entry name" value="SACCHAROPINE DEHYDROGENASE"/>
    <property type="match status" value="1"/>
</dbReference>
<evidence type="ECO:0000313" key="4">
    <source>
        <dbReference type="Proteomes" id="UP000283805"/>
    </source>
</evidence>
<protein>
    <submittedName>
        <fullName evidence="3">Short subunit dehydrogenase-like uncharacterized protein</fullName>
    </submittedName>
</protein>
<accession>A0A419WJ12</accession>
<evidence type="ECO:0000256" key="1">
    <source>
        <dbReference type="SAM" id="MobiDB-lite"/>
    </source>
</evidence>
<sequence length="382" mass="39910">MDSLLIYGAYGDTGRLIAREAVARGGSPTVAGRDRRAVARLADGLGVDGRAFDLENGSLAARLEGFDAVLNCAGPFVETVDPLLEACLESGTDYLDITGEVAVFERLRQRDAAAREAGITLLPGVGFDVVPSDCLAAFLHAQLPSADELALGIKGSGSLSRGTARTMVEQLGSGGIVRRNGRLVKVPTAFRSREIDFGSGPEHAVTIPWGDVVTAAHTTGIGTIEVYAAAPPWADRLLSAVDSIGWLLERRAVERGLKRLVDARVDGPENPQSAGGHAVVWGEVTDDAGRRARARLRTPDPYALTAESAVIAAQRVLENRDRTGGGSVPNGFQTPASAFGPDFALELTDTDRELLAAPAESAVANEANSAGGSAQSTLESDD</sequence>
<reference evidence="3 4" key="1">
    <citation type="submission" date="2018-09" db="EMBL/GenBank/DDBJ databases">
        <title>Genomic Encyclopedia of Archaeal and Bacterial Type Strains, Phase II (KMG-II): from individual species to whole genera.</title>
        <authorList>
            <person name="Goeker M."/>
        </authorList>
    </citation>
    <scope>NUCLEOTIDE SEQUENCE [LARGE SCALE GENOMIC DNA]</scope>
    <source>
        <strain evidence="3 4">DSM 13151</strain>
    </source>
</reference>
<evidence type="ECO:0000259" key="2">
    <source>
        <dbReference type="Pfam" id="PF03435"/>
    </source>
</evidence>
<dbReference type="SUPFAM" id="SSF51735">
    <property type="entry name" value="NAD(P)-binding Rossmann-fold domains"/>
    <property type="match status" value="1"/>
</dbReference>
<dbReference type="OrthoDB" id="194971at2157"/>
<comment type="caution">
    <text evidence="3">The sequence shown here is derived from an EMBL/GenBank/DDBJ whole genome shotgun (WGS) entry which is preliminary data.</text>
</comment>
<feature type="compositionally biased region" description="Low complexity" evidence="1">
    <location>
        <begin position="360"/>
        <end position="374"/>
    </location>
</feature>
<keyword evidence="4" id="KW-1185">Reference proteome</keyword>
<dbReference type="InterPro" id="IPR036291">
    <property type="entry name" value="NAD(P)-bd_dom_sf"/>
</dbReference>
<dbReference type="Pfam" id="PF03435">
    <property type="entry name" value="Sacchrp_dh_NADP"/>
    <property type="match status" value="1"/>
</dbReference>
<proteinExistence type="predicted"/>
<dbReference type="Proteomes" id="UP000283805">
    <property type="component" value="Unassembled WGS sequence"/>
</dbReference>
<dbReference type="PANTHER" id="PTHR43781:SF1">
    <property type="entry name" value="SACCHAROPINE DEHYDROGENASE"/>
    <property type="match status" value="1"/>
</dbReference>
<dbReference type="AlphaFoldDB" id="A0A419WJ12"/>
<evidence type="ECO:0000313" key="3">
    <source>
        <dbReference type="EMBL" id="RKD95332.1"/>
    </source>
</evidence>
<feature type="region of interest" description="Disordered" evidence="1">
    <location>
        <begin position="360"/>
        <end position="382"/>
    </location>
</feature>
<dbReference type="Gene3D" id="3.40.50.720">
    <property type="entry name" value="NAD(P)-binding Rossmann-like Domain"/>
    <property type="match status" value="1"/>
</dbReference>
<name>A0A419WJ12_9EURY</name>
<dbReference type="EMBL" id="RAPO01000002">
    <property type="protein sequence ID" value="RKD95332.1"/>
    <property type="molecule type" value="Genomic_DNA"/>
</dbReference>